<sequence>MESGAAVCASSSSAETGTLSIRSAVQRSEARITAYVVLMCIMVGSGGLIYGYDLVIAGGMSIMDDFLIKFYPDVHKHKINAKEDNYCKYDNQVFQLFSSSLYLAALPATFFASAVSEKLGRKVSMLLAGLFFICGTIIGTVSQNLAMIITGRSLLGCGIGFSLQAIPMYLVEIAPPNMRGMLNMLCTVYVVIGAMSGNIVNYVADKLHPSGWRLSLGVAGLPALLLTLCSLIVVETPTSLVQRGKLEEAKEVLQKIRGSRDIFGELDELVAQAERSRGTASSWEAYKQLFCERRHRGELVVACLLPFFQQVAGNDAILFYGPFLFKLAGFGDQASLYSAIIIGTVCLLTVSASLFFIDKVGRRHLLLVACIFMVSTQVVIGSLFAALLKGDARKLPRAAGITEVIMVCVFVMSFAGSIGPLAWLIPTEVLSQNVRSAGVSVVVFVNMLFKFLIAQTFLSMLCSFKFGVFFFFAGWGLVIATFVILFLPETSNVPLSEMENVWLSHWFWKNIVYRPSSPQQHQK</sequence>
<feature type="transmembrane region" description="Helical" evidence="10">
    <location>
        <begin position="32"/>
        <end position="52"/>
    </location>
</feature>
<feature type="domain" description="Major facilitator superfamily (MFS) profile" evidence="11">
    <location>
        <begin position="39"/>
        <end position="491"/>
    </location>
</feature>
<keyword evidence="5 10" id="KW-0812">Transmembrane</keyword>
<feature type="transmembrane region" description="Helical" evidence="10">
    <location>
        <begin position="147"/>
        <end position="170"/>
    </location>
</feature>
<protein>
    <recommendedName>
        <fullName evidence="11">Major facilitator superfamily (MFS) profile domain-containing protein</fullName>
    </recommendedName>
</protein>
<dbReference type="CDD" id="cd17361">
    <property type="entry name" value="MFS_STP"/>
    <property type="match status" value="1"/>
</dbReference>
<dbReference type="OrthoDB" id="5399138at2759"/>
<comment type="caution">
    <text evidence="12">The sequence shown here is derived from an EMBL/GenBank/DDBJ whole genome shotgun (WGS) entry which is preliminary data.</text>
</comment>
<keyword evidence="4" id="KW-0762">Sugar transport</keyword>
<evidence type="ECO:0000256" key="10">
    <source>
        <dbReference type="SAM" id="Phobius"/>
    </source>
</evidence>
<keyword evidence="7 10" id="KW-1133">Transmembrane helix</keyword>
<dbReference type="InterPro" id="IPR003663">
    <property type="entry name" value="Sugar/inositol_transpt"/>
</dbReference>
<gene>
    <name evidence="12" type="ORF">GOP47_0014826</name>
</gene>
<name>A0A9D4UM87_ADICA</name>
<comment type="subcellular location">
    <subcellularLocation>
        <location evidence="1">Membrane</location>
        <topology evidence="1">Multi-pass membrane protein</topology>
    </subcellularLocation>
</comment>
<feature type="transmembrane region" description="Helical" evidence="10">
    <location>
        <begin position="466"/>
        <end position="487"/>
    </location>
</feature>
<evidence type="ECO:0000256" key="8">
    <source>
        <dbReference type="ARBA" id="ARBA00023136"/>
    </source>
</evidence>
<reference evidence="12" key="1">
    <citation type="submission" date="2021-01" db="EMBL/GenBank/DDBJ databases">
        <title>Adiantum capillus-veneris genome.</title>
        <authorList>
            <person name="Fang Y."/>
            <person name="Liao Q."/>
        </authorList>
    </citation>
    <scope>NUCLEOTIDE SEQUENCE</scope>
    <source>
        <strain evidence="12">H3</strain>
        <tissue evidence="12">Leaf</tissue>
    </source>
</reference>
<proteinExistence type="inferred from homology"/>
<dbReference type="InterPro" id="IPR045262">
    <property type="entry name" value="STP/PLT_plant"/>
</dbReference>
<dbReference type="SUPFAM" id="SSF103473">
    <property type="entry name" value="MFS general substrate transporter"/>
    <property type="match status" value="1"/>
</dbReference>
<evidence type="ECO:0000256" key="1">
    <source>
        <dbReference type="ARBA" id="ARBA00004141"/>
    </source>
</evidence>
<feature type="transmembrane region" description="Helical" evidence="10">
    <location>
        <begin position="123"/>
        <end position="141"/>
    </location>
</feature>
<evidence type="ECO:0000256" key="5">
    <source>
        <dbReference type="ARBA" id="ARBA00022692"/>
    </source>
</evidence>
<comment type="similarity">
    <text evidence="2 9">Belongs to the major facilitator superfamily. Sugar transporter (TC 2.A.1.1) family.</text>
</comment>
<dbReference type="PROSITE" id="PS50850">
    <property type="entry name" value="MFS"/>
    <property type="match status" value="1"/>
</dbReference>
<evidence type="ECO:0000256" key="7">
    <source>
        <dbReference type="ARBA" id="ARBA00022989"/>
    </source>
</evidence>
<dbReference type="FunFam" id="1.20.1250.20:FF:000002">
    <property type="entry name" value="Sugar transport protein 13"/>
    <property type="match status" value="1"/>
</dbReference>
<keyword evidence="6" id="KW-0769">Symport</keyword>
<feature type="transmembrane region" description="Helical" evidence="10">
    <location>
        <begin position="182"/>
        <end position="204"/>
    </location>
</feature>
<evidence type="ECO:0000313" key="12">
    <source>
        <dbReference type="EMBL" id="KAI5070483.1"/>
    </source>
</evidence>
<keyword evidence="8 10" id="KW-0472">Membrane</keyword>
<evidence type="ECO:0000256" key="4">
    <source>
        <dbReference type="ARBA" id="ARBA00022597"/>
    </source>
</evidence>
<dbReference type="Proteomes" id="UP000886520">
    <property type="component" value="Chromosome 14"/>
</dbReference>
<feature type="transmembrane region" description="Helical" evidence="10">
    <location>
        <begin position="336"/>
        <end position="357"/>
    </location>
</feature>
<feature type="transmembrane region" description="Helical" evidence="10">
    <location>
        <begin position="437"/>
        <end position="454"/>
    </location>
</feature>
<dbReference type="PRINTS" id="PR00171">
    <property type="entry name" value="SUGRTRNSPORT"/>
</dbReference>
<dbReference type="PROSITE" id="PS00216">
    <property type="entry name" value="SUGAR_TRANSPORT_1"/>
    <property type="match status" value="2"/>
</dbReference>
<dbReference type="GO" id="GO:0016020">
    <property type="term" value="C:membrane"/>
    <property type="evidence" value="ECO:0007669"/>
    <property type="project" value="UniProtKB-SubCell"/>
</dbReference>
<evidence type="ECO:0000256" key="9">
    <source>
        <dbReference type="RuleBase" id="RU003346"/>
    </source>
</evidence>
<dbReference type="GO" id="GO:0015293">
    <property type="term" value="F:symporter activity"/>
    <property type="evidence" value="ECO:0007669"/>
    <property type="project" value="UniProtKB-KW"/>
</dbReference>
<organism evidence="12 13">
    <name type="scientific">Adiantum capillus-veneris</name>
    <name type="common">Maidenhair fern</name>
    <dbReference type="NCBI Taxonomy" id="13818"/>
    <lineage>
        <taxon>Eukaryota</taxon>
        <taxon>Viridiplantae</taxon>
        <taxon>Streptophyta</taxon>
        <taxon>Embryophyta</taxon>
        <taxon>Tracheophyta</taxon>
        <taxon>Polypodiopsida</taxon>
        <taxon>Polypodiidae</taxon>
        <taxon>Polypodiales</taxon>
        <taxon>Pteridineae</taxon>
        <taxon>Pteridaceae</taxon>
        <taxon>Vittarioideae</taxon>
        <taxon>Adiantum</taxon>
    </lineage>
</organism>
<evidence type="ECO:0000259" key="11">
    <source>
        <dbReference type="PROSITE" id="PS50850"/>
    </source>
</evidence>
<feature type="transmembrane region" description="Helical" evidence="10">
    <location>
        <begin position="363"/>
        <end position="388"/>
    </location>
</feature>
<dbReference type="AlphaFoldDB" id="A0A9D4UM87"/>
<dbReference type="InterPro" id="IPR020846">
    <property type="entry name" value="MFS_dom"/>
</dbReference>
<dbReference type="InterPro" id="IPR044778">
    <property type="entry name" value="MFS_STP/MST-like_plant"/>
</dbReference>
<dbReference type="InterPro" id="IPR005829">
    <property type="entry name" value="Sugar_transporter_CS"/>
</dbReference>
<feature type="transmembrane region" description="Helical" evidence="10">
    <location>
        <begin position="216"/>
        <end position="234"/>
    </location>
</feature>
<accession>A0A9D4UM87</accession>
<evidence type="ECO:0000256" key="2">
    <source>
        <dbReference type="ARBA" id="ARBA00010992"/>
    </source>
</evidence>
<keyword evidence="13" id="KW-1185">Reference proteome</keyword>
<evidence type="ECO:0000256" key="6">
    <source>
        <dbReference type="ARBA" id="ARBA00022847"/>
    </source>
</evidence>
<dbReference type="EMBL" id="JABFUD020000014">
    <property type="protein sequence ID" value="KAI5070483.1"/>
    <property type="molecule type" value="Genomic_DNA"/>
</dbReference>
<dbReference type="PANTHER" id="PTHR23500:SF371">
    <property type="entry name" value="OS07G0206600 PROTEIN"/>
    <property type="match status" value="1"/>
</dbReference>
<dbReference type="NCBIfam" id="TIGR00879">
    <property type="entry name" value="SP"/>
    <property type="match status" value="1"/>
</dbReference>
<dbReference type="InterPro" id="IPR005828">
    <property type="entry name" value="MFS_sugar_transport-like"/>
</dbReference>
<feature type="transmembrane region" description="Helical" evidence="10">
    <location>
        <begin position="400"/>
        <end position="425"/>
    </location>
</feature>
<dbReference type="Pfam" id="PF00083">
    <property type="entry name" value="Sugar_tr"/>
    <property type="match status" value="1"/>
</dbReference>
<dbReference type="InterPro" id="IPR036259">
    <property type="entry name" value="MFS_trans_sf"/>
</dbReference>
<dbReference type="GO" id="GO:0015145">
    <property type="term" value="F:monosaccharide transmembrane transporter activity"/>
    <property type="evidence" value="ECO:0007669"/>
    <property type="project" value="InterPro"/>
</dbReference>
<evidence type="ECO:0000313" key="13">
    <source>
        <dbReference type="Proteomes" id="UP000886520"/>
    </source>
</evidence>
<dbReference type="Gene3D" id="1.20.1250.20">
    <property type="entry name" value="MFS general substrate transporter like domains"/>
    <property type="match status" value="1"/>
</dbReference>
<dbReference type="PANTHER" id="PTHR23500">
    <property type="entry name" value="SOLUTE CARRIER FAMILY 2, FACILITATED GLUCOSE TRANSPORTER"/>
    <property type="match status" value="1"/>
</dbReference>
<feature type="transmembrane region" description="Helical" evidence="10">
    <location>
        <begin position="93"/>
        <end position="111"/>
    </location>
</feature>
<evidence type="ECO:0000256" key="3">
    <source>
        <dbReference type="ARBA" id="ARBA00022448"/>
    </source>
</evidence>
<keyword evidence="3 9" id="KW-0813">Transport</keyword>